<organism evidence="2 3">
    <name type="scientific">Polymorphum gilvum (strain LMG 25793 / CGMCC 1.9160 / SL003B-26A1)</name>
    <dbReference type="NCBI Taxonomy" id="991905"/>
    <lineage>
        <taxon>Bacteria</taxon>
        <taxon>Pseudomonadati</taxon>
        <taxon>Pseudomonadota</taxon>
        <taxon>Alphaproteobacteria</taxon>
        <taxon>Rhodobacterales</taxon>
        <taxon>Paracoccaceae</taxon>
        <taxon>Polymorphum</taxon>
    </lineage>
</organism>
<dbReference type="KEGG" id="pgv:SL003B_3083"/>
<dbReference type="HOGENOM" id="CLU_059932_0_0_5"/>
<dbReference type="EMBL" id="CP002568">
    <property type="protein sequence ID" value="ADZ71506.1"/>
    <property type="molecule type" value="Genomic_DNA"/>
</dbReference>
<sequence>MPLRFPSALAVLAALVLGLAGGGRAEANGLPSYKDSLFAYPKILASHYGGDFLVVEYVKQRDLHQRDKEPEREVWGNYVSYHPRSSQTDLEISANGRKVKFMAVGKTGGGARMVVIYIHGQGGNRFQGMNDVTFGGNFNRIKNLMSRNGGVYLSAEFADFGPRGTEDVKALIRTYAANSPGAPIMVACGSMGGILCWNLLKDGSAARLLSGVLFFGSPKDEAFLSSATLSDRARHVPIYLGHGSSDEVYDWEGQARFFEAIKKRAPSYPVKFTLFDTGTHGTPIRMTDWRLVLNWMLAQR</sequence>
<dbReference type="PATRIC" id="fig|991905.3.peg.3167"/>
<dbReference type="RefSeq" id="WP_013653817.1">
    <property type="nucleotide sequence ID" value="NC_015259.1"/>
</dbReference>
<dbReference type="Gene3D" id="3.40.50.1820">
    <property type="entry name" value="alpha/beta hydrolase"/>
    <property type="match status" value="1"/>
</dbReference>
<feature type="signal peptide" evidence="1">
    <location>
        <begin position="1"/>
        <end position="27"/>
    </location>
</feature>
<dbReference type="SUPFAM" id="SSF53474">
    <property type="entry name" value="alpha/beta-Hydrolases"/>
    <property type="match status" value="1"/>
</dbReference>
<evidence type="ECO:0000256" key="1">
    <source>
        <dbReference type="SAM" id="SignalP"/>
    </source>
</evidence>
<name>F2IWC1_POLGS</name>
<keyword evidence="3" id="KW-1185">Reference proteome</keyword>
<proteinExistence type="predicted"/>
<reference evidence="2 3" key="1">
    <citation type="journal article" date="2011" name="J. Bacteriol.">
        <title>Complete genome sequence of Polymorphum gilvum SL003B-26A1T, a crude oil-degrading bacterium from oil-polluted saline soil.</title>
        <authorList>
            <person name="Li S.G."/>
            <person name="Tang Y.Q."/>
            <person name="Nie Y."/>
            <person name="Cai M."/>
            <person name="Wu X.L."/>
        </authorList>
    </citation>
    <scope>NUCLEOTIDE SEQUENCE [LARGE SCALE GENOMIC DNA]</scope>
    <source>
        <strain evidence="3">LMG 25793 / CGMCC 1.9160 / SL003B-26A1</strain>
    </source>
</reference>
<dbReference type="STRING" id="991905.SL003B_3083"/>
<dbReference type="Proteomes" id="UP000008130">
    <property type="component" value="Chromosome"/>
</dbReference>
<gene>
    <name evidence="2" type="ordered locus">SL003B_3083</name>
</gene>
<dbReference type="eggNOG" id="COG0412">
    <property type="taxonomic scope" value="Bacteria"/>
</dbReference>
<keyword evidence="1" id="KW-0732">Signal</keyword>
<dbReference type="AlphaFoldDB" id="F2IWC1"/>
<protein>
    <submittedName>
        <fullName evidence="2">Phospholipase/Carboxylesterase</fullName>
    </submittedName>
</protein>
<evidence type="ECO:0000313" key="2">
    <source>
        <dbReference type="EMBL" id="ADZ71506.1"/>
    </source>
</evidence>
<evidence type="ECO:0000313" key="3">
    <source>
        <dbReference type="Proteomes" id="UP000008130"/>
    </source>
</evidence>
<dbReference type="OrthoDB" id="9807541at2"/>
<dbReference type="InterPro" id="IPR029058">
    <property type="entry name" value="AB_hydrolase_fold"/>
</dbReference>
<accession>F2IWC1</accession>
<feature type="chain" id="PRO_5003278521" evidence="1">
    <location>
        <begin position="28"/>
        <end position="300"/>
    </location>
</feature>